<accession>A0A3M7S8B4</accession>
<proteinExistence type="predicted"/>
<name>A0A3M7S8B4_BRAPC</name>
<evidence type="ECO:0000313" key="1">
    <source>
        <dbReference type="EMBL" id="RNA31810.1"/>
    </source>
</evidence>
<dbReference type="Proteomes" id="UP000276133">
    <property type="component" value="Unassembled WGS sequence"/>
</dbReference>
<gene>
    <name evidence="1" type="ORF">BpHYR1_039630</name>
</gene>
<sequence length="73" mass="8880">METSDILKRTGFNFVFFEKEYLGFHNLKIRLKLNKNQSFHLFIRIYATLFLYEEFSEPSNTNNTRKFFSTNNQ</sequence>
<reference evidence="1 2" key="1">
    <citation type="journal article" date="2018" name="Sci. Rep.">
        <title>Genomic signatures of local adaptation to the degree of environmental predictability in rotifers.</title>
        <authorList>
            <person name="Franch-Gras L."/>
            <person name="Hahn C."/>
            <person name="Garcia-Roger E.M."/>
            <person name="Carmona M.J."/>
            <person name="Serra M."/>
            <person name="Gomez A."/>
        </authorList>
    </citation>
    <scope>NUCLEOTIDE SEQUENCE [LARGE SCALE GENOMIC DNA]</scope>
    <source>
        <strain evidence="1">HYR1</strain>
    </source>
</reference>
<evidence type="ECO:0000313" key="2">
    <source>
        <dbReference type="Proteomes" id="UP000276133"/>
    </source>
</evidence>
<dbReference type="EMBL" id="REGN01001893">
    <property type="protein sequence ID" value="RNA31810.1"/>
    <property type="molecule type" value="Genomic_DNA"/>
</dbReference>
<dbReference type="AlphaFoldDB" id="A0A3M7S8B4"/>
<comment type="caution">
    <text evidence="1">The sequence shown here is derived from an EMBL/GenBank/DDBJ whole genome shotgun (WGS) entry which is preliminary data.</text>
</comment>
<protein>
    <submittedName>
        <fullName evidence="1">Uncharacterized protein</fullName>
    </submittedName>
</protein>
<keyword evidence="2" id="KW-1185">Reference proteome</keyword>
<organism evidence="1 2">
    <name type="scientific">Brachionus plicatilis</name>
    <name type="common">Marine rotifer</name>
    <name type="synonym">Brachionus muelleri</name>
    <dbReference type="NCBI Taxonomy" id="10195"/>
    <lineage>
        <taxon>Eukaryota</taxon>
        <taxon>Metazoa</taxon>
        <taxon>Spiralia</taxon>
        <taxon>Gnathifera</taxon>
        <taxon>Rotifera</taxon>
        <taxon>Eurotatoria</taxon>
        <taxon>Monogononta</taxon>
        <taxon>Pseudotrocha</taxon>
        <taxon>Ploima</taxon>
        <taxon>Brachionidae</taxon>
        <taxon>Brachionus</taxon>
    </lineage>
</organism>